<comment type="caution">
    <text evidence="2">The sequence shown here is derived from an EMBL/GenBank/DDBJ whole genome shotgun (WGS) entry which is preliminary data.</text>
</comment>
<keyword evidence="3" id="KW-1185">Reference proteome</keyword>
<dbReference type="EMBL" id="JAPWDV010000003">
    <property type="protein sequence ID" value="KAJ6217794.1"/>
    <property type="molecule type" value="Genomic_DNA"/>
</dbReference>
<organism evidence="2 3">
    <name type="scientific">Blomia tropicalis</name>
    <name type="common">Mite</name>
    <dbReference type="NCBI Taxonomy" id="40697"/>
    <lineage>
        <taxon>Eukaryota</taxon>
        <taxon>Metazoa</taxon>
        <taxon>Ecdysozoa</taxon>
        <taxon>Arthropoda</taxon>
        <taxon>Chelicerata</taxon>
        <taxon>Arachnida</taxon>
        <taxon>Acari</taxon>
        <taxon>Acariformes</taxon>
        <taxon>Sarcoptiformes</taxon>
        <taxon>Astigmata</taxon>
        <taxon>Glycyphagoidea</taxon>
        <taxon>Echimyopodidae</taxon>
        <taxon>Blomia</taxon>
    </lineage>
</organism>
<evidence type="ECO:0000313" key="3">
    <source>
        <dbReference type="Proteomes" id="UP001142055"/>
    </source>
</evidence>
<sequence>MVTGRYKFENLDKIELSPLSSKLEQKSVVPTRRTRSKLPPSPPHIPSDIISKLRTMPSLSNFSRTFRVEKQFSHGRNINVPSKLNQNEHYKYRLRKFISEQRIKVESSKANSENAWFTPFNVEKFLPVVEDSDLDSQNSLKMNEFKTANEHNRMKISTCQSTISQDYIALPTMVAVVGWRSWDKGEKITIEWIVVVVINVSRVIMP</sequence>
<name>A0A9Q0RKI9_BLOTA</name>
<evidence type="ECO:0000313" key="2">
    <source>
        <dbReference type="EMBL" id="KAJ6217794.1"/>
    </source>
</evidence>
<accession>A0A9Q0RKI9</accession>
<evidence type="ECO:0000256" key="1">
    <source>
        <dbReference type="SAM" id="MobiDB-lite"/>
    </source>
</evidence>
<feature type="region of interest" description="Disordered" evidence="1">
    <location>
        <begin position="25"/>
        <end position="44"/>
    </location>
</feature>
<protein>
    <submittedName>
        <fullName evidence="2">Uncharacterized protein</fullName>
    </submittedName>
</protein>
<dbReference type="AlphaFoldDB" id="A0A9Q0RKI9"/>
<proteinExistence type="predicted"/>
<dbReference type="Proteomes" id="UP001142055">
    <property type="component" value="Chromosome 3"/>
</dbReference>
<gene>
    <name evidence="2" type="ORF">RDWZM_008951</name>
</gene>
<reference evidence="2" key="1">
    <citation type="submission" date="2022-12" db="EMBL/GenBank/DDBJ databases">
        <title>Genome assemblies of Blomia tropicalis.</title>
        <authorList>
            <person name="Cui Y."/>
        </authorList>
    </citation>
    <scope>NUCLEOTIDE SEQUENCE</scope>
    <source>
        <tissue evidence="2">Adult mites</tissue>
    </source>
</reference>